<dbReference type="RefSeq" id="WP_086438166.1">
    <property type="nucleotide sequence ID" value="NZ_FXWG01000003.1"/>
</dbReference>
<keyword evidence="3" id="KW-1185">Reference proteome</keyword>
<dbReference type="EMBL" id="FXWG01000003">
    <property type="protein sequence ID" value="SMQ73586.1"/>
    <property type="molecule type" value="Genomic_DNA"/>
</dbReference>
<dbReference type="AlphaFoldDB" id="A0A1Y6FGQ1"/>
<dbReference type="OrthoDB" id="9810154at2"/>
<dbReference type="Pfam" id="PF00300">
    <property type="entry name" value="His_Phos_1"/>
    <property type="match status" value="1"/>
</dbReference>
<organism evidence="2 3">
    <name type="scientific">Altererythrobacter xiamenensis</name>
    <dbReference type="NCBI Taxonomy" id="1316679"/>
    <lineage>
        <taxon>Bacteria</taxon>
        <taxon>Pseudomonadati</taxon>
        <taxon>Pseudomonadota</taxon>
        <taxon>Alphaproteobacteria</taxon>
        <taxon>Sphingomonadales</taxon>
        <taxon>Erythrobacteraceae</taxon>
        <taxon>Altererythrobacter</taxon>
    </lineage>
</organism>
<dbReference type="Proteomes" id="UP000194420">
    <property type="component" value="Unassembled WGS sequence"/>
</dbReference>
<dbReference type="PANTHER" id="PTHR47623:SF1">
    <property type="entry name" value="OS09G0287300 PROTEIN"/>
    <property type="match status" value="1"/>
</dbReference>
<feature type="binding site" evidence="1">
    <location>
        <position position="58"/>
    </location>
    <ligand>
        <name>substrate</name>
    </ligand>
</feature>
<dbReference type="CDD" id="cd07067">
    <property type="entry name" value="HP_PGM_like"/>
    <property type="match status" value="1"/>
</dbReference>
<sequence>MKILALLRHAKSDWDDISKRDFDRGLNERGRKGAALIGQHMRDHGIKWDVVVASPAERVKRTVLAGLPELEVEWDERLYLASADTIFEVIIDHAGDADTVLVVGHNPGLQEVLFELVDPKNENALFDEAATKLPTASFCVFECDIEEWSQLKKGCGKLVHLARPRDLDPELGPEA</sequence>
<proteinExistence type="predicted"/>
<dbReference type="SUPFAM" id="SSF53254">
    <property type="entry name" value="Phosphoglycerate mutase-like"/>
    <property type="match status" value="1"/>
</dbReference>
<evidence type="ECO:0000256" key="1">
    <source>
        <dbReference type="PIRSR" id="PIRSR613078-2"/>
    </source>
</evidence>
<accession>A0A1Y6FGQ1</accession>
<reference evidence="3" key="1">
    <citation type="submission" date="2017-04" db="EMBL/GenBank/DDBJ databases">
        <authorList>
            <person name="Varghese N."/>
            <person name="Submissions S."/>
        </authorList>
    </citation>
    <scope>NUCLEOTIDE SEQUENCE [LARGE SCALE GENOMIC DNA]</scope>
</reference>
<gene>
    <name evidence="2" type="ORF">SAMN06297468_2244</name>
</gene>
<dbReference type="InterPro" id="IPR029033">
    <property type="entry name" value="His_PPase_superfam"/>
</dbReference>
<evidence type="ECO:0000313" key="2">
    <source>
        <dbReference type="EMBL" id="SMQ73586.1"/>
    </source>
</evidence>
<dbReference type="Gene3D" id="3.40.50.1240">
    <property type="entry name" value="Phosphoglycerate mutase-like"/>
    <property type="match status" value="1"/>
</dbReference>
<evidence type="ECO:0000313" key="3">
    <source>
        <dbReference type="Proteomes" id="UP000194420"/>
    </source>
</evidence>
<dbReference type="PANTHER" id="PTHR47623">
    <property type="entry name" value="OS09G0287300 PROTEIN"/>
    <property type="match status" value="1"/>
</dbReference>
<protein>
    <submittedName>
        <fullName evidence="2">Phosphohistidine phosphatase</fullName>
    </submittedName>
</protein>
<dbReference type="InterPro" id="IPR013078">
    <property type="entry name" value="His_Pase_superF_clade-1"/>
</dbReference>
<name>A0A1Y6FGQ1_9SPHN</name>